<dbReference type="InterPro" id="IPR006015">
    <property type="entry name" value="Universal_stress_UspA"/>
</dbReference>
<feature type="compositionally biased region" description="Basic residues" evidence="2">
    <location>
        <begin position="10"/>
        <end position="20"/>
    </location>
</feature>
<dbReference type="InterPro" id="IPR006016">
    <property type="entry name" value="UspA"/>
</dbReference>
<dbReference type="EMBL" id="JAESIL010000014">
    <property type="protein sequence ID" value="MBL3577528.1"/>
    <property type="molecule type" value="Genomic_DNA"/>
</dbReference>
<name>A0ABS1RD24_9RHOB</name>
<reference evidence="5" key="1">
    <citation type="submission" date="2021-01" db="EMBL/GenBank/DDBJ databases">
        <title>Draft genomes of Rhodovulum sulfidophilum.</title>
        <authorList>
            <person name="Guzman M.S."/>
        </authorList>
    </citation>
    <scope>NUCLEOTIDE SEQUENCE [LARGE SCALE GENOMIC DNA]</scope>
    <source>
        <strain evidence="5">AB19</strain>
    </source>
</reference>
<protein>
    <submittedName>
        <fullName evidence="4">Universal stress protein</fullName>
    </submittedName>
</protein>
<feature type="domain" description="UspA" evidence="3">
    <location>
        <begin position="26"/>
        <end position="166"/>
    </location>
</feature>
<dbReference type="InterPro" id="IPR014729">
    <property type="entry name" value="Rossmann-like_a/b/a_fold"/>
</dbReference>
<dbReference type="Pfam" id="PF00582">
    <property type="entry name" value="Usp"/>
    <property type="match status" value="1"/>
</dbReference>
<organism evidence="4 5">
    <name type="scientific">Rhodovulum visakhapatnamense</name>
    <dbReference type="NCBI Taxonomy" id="364297"/>
    <lineage>
        <taxon>Bacteria</taxon>
        <taxon>Pseudomonadati</taxon>
        <taxon>Pseudomonadota</taxon>
        <taxon>Alphaproteobacteria</taxon>
        <taxon>Rhodobacterales</taxon>
        <taxon>Paracoccaceae</taxon>
        <taxon>Rhodovulum</taxon>
    </lineage>
</organism>
<sequence>MIRPAVSGHARPKTTRRNRQRRDDPKKILVGSDGHETGGWALDHAKRLAAAMEDAALLVVYVIEWSPHSFQTEAENAERHKRRLEEVVAAQDRIVDPAVAALAKAGGTASGLVHHGDVADKLHRLAEENGADLIVIGRASKRGFSQRLFGSSGVNLAMYSTIPVTVAG</sequence>
<proteinExistence type="inferred from homology"/>
<dbReference type="CDD" id="cd00293">
    <property type="entry name" value="USP-like"/>
    <property type="match status" value="1"/>
</dbReference>
<dbReference type="PANTHER" id="PTHR46268">
    <property type="entry name" value="STRESS RESPONSE PROTEIN NHAX"/>
    <property type="match status" value="1"/>
</dbReference>
<evidence type="ECO:0000256" key="1">
    <source>
        <dbReference type="ARBA" id="ARBA00008791"/>
    </source>
</evidence>
<dbReference type="PRINTS" id="PR01438">
    <property type="entry name" value="UNVRSLSTRESS"/>
</dbReference>
<evidence type="ECO:0000256" key="2">
    <source>
        <dbReference type="SAM" id="MobiDB-lite"/>
    </source>
</evidence>
<dbReference type="SUPFAM" id="SSF52402">
    <property type="entry name" value="Adenine nucleotide alpha hydrolases-like"/>
    <property type="match status" value="1"/>
</dbReference>
<dbReference type="PANTHER" id="PTHR46268:SF15">
    <property type="entry name" value="UNIVERSAL STRESS PROTEIN HP_0031"/>
    <property type="match status" value="1"/>
</dbReference>
<accession>A0ABS1RD24</accession>
<evidence type="ECO:0000313" key="4">
    <source>
        <dbReference type="EMBL" id="MBL3577528.1"/>
    </source>
</evidence>
<gene>
    <name evidence="4" type="ORF">JMJ92_05050</name>
</gene>
<feature type="region of interest" description="Disordered" evidence="2">
    <location>
        <begin position="1"/>
        <end position="35"/>
    </location>
</feature>
<evidence type="ECO:0000313" key="5">
    <source>
        <dbReference type="Proteomes" id="UP000635853"/>
    </source>
</evidence>
<comment type="caution">
    <text evidence="4">The sequence shown here is derived from an EMBL/GenBank/DDBJ whole genome shotgun (WGS) entry which is preliminary data.</text>
</comment>
<keyword evidence="5" id="KW-1185">Reference proteome</keyword>
<dbReference type="Proteomes" id="UP000635853">
    <property type="component" value="Unassembled WGS sequence"/>
</dbReference>
<comment type="similarity">
    <text evidence="1">Belongs to the universal stress protein A family.</text>
</comment>
<dbReference type="Gene3D" id="3.40.50.620">
    <property type="entry name" value="HUPs"/>
    <property type="match status" value="1"/>
</dbReference>
<evidence type="ECO:0000259" key="3">
    <source>
        <dbReference type="Pfam" id="PF00582"/>
    </source>
</evidence>